<evidence type="ECO:0000313" key="5">
    <source>
        <dbReference type="EMBL" id="GAA0438241.1"/>
    </source>
</evidence>
<dbReference type="InterPro" id="IPR036249">
    <property type="entry name" value="Thioredoxin-like_sf"/>
</dbReference>
<accession>A0ABN0Z8A9</accession>
<evidence type="ECO:0000256" key="3">
    <source>
        <dbReference type="SAM" id="Phobius"/>
    </source>
</evidence>
<proteinExistence type="inferred from homology"/>
<keyword evidence="3" id="KW-0472">Membrane</keyword>
<evidence type="ECO:0000256" key="2">
    <source>
        <dbReference type="ARBA" id="ARBA00022729"/>
    </source>
</evidence>
<keyword evidence="3" id="KW-1133">Transmembrane helix</keyword>
<sequence>MKQKLLMILGPIVVLLIALYFVTDFKSQQDTDDQKNPYGKDNLDQATIDQLDNPDYQNQIVPNELDEKLENGKDMFVYFYHPECPHCKKLTPRLVPLAQEMSVDMKKVNLLEFKNAWGAYGIESTPTLVYYEDGNEVNRVNGAQPNDMFRDFFNEYAVDDSDENDQAS</sequence>
<dbReference type="Proteomes" id="UP001501459">
    <property type="component" value="Unassembled WGS sequence"/>
</dbReference>
<dbReference type="PROSITE" id="PS51352">
    <property type="entry name" value="THIOREDOXIN_2"/>
    <property type="match status" value="1"/>
</dbReference>
<feature type="transmembrane region" description="Helical" evidence="3">
    <location>
        <begin position="5"/>
        <end position="22"/>
    </location>
</feature>
<dbReference type="InterPro" id="IPR013766">
    <property type="entry name" value="Thioredoxin_domain"/>
</dbReference>
<evidence type="ECO:0000313" key="6">
    <source>
        <dbReference type="Proteomes" id="UP001501459"/>
    </source>
</evidence>
<dbReference type="RefSeq" id="WP_343752036.1">
    <property type="nucleotide sequence ID" value="NZ_BAAADM010000035.1"/>
</dbReference>
<comment type="similarity">
    <text evidence="1">Belongs to the protein disulfide isomerase family.</text>
</comment>
<protein>
    <recommendedName>
        <fullName evidence="4">Thioredoxin domain-containing protein</fullName>
    </recommendedName>
</protein>
<dbReference type="Pfam" id="PF00085">
    <property type="entry name" value="Thioredoxin"/>
    <property type="match status" value="1"/>
</dbReference>
<evidence type="ECO:0000259" key="4">
    <source>
        <dbReference type="PROSITE" id="PS51352"/>
    </source>
</evidence>
<dbReference type="Gene3D" id="3.40.30.10">
    <property type="entry name" value="Glutaredoxin"/>
    <property type="match status" value="1"/>
</dbReference>
<dbReference type="PANTHER" id="PTHR45672:SF3">
    <property type="entry name" value="THIOREDOXIN DOMAIN-CONTAINING PROTEIN 5"/>
    <property type="match status" value="1"/>
</dbReference>
<reference evidence="5 6" key="1">
    <citation type="journal article" date="2019" name="Int. J. Syst. Evol. Microbiol.">
        <title>The Global Catalogue of Microorganisms (GCM) 10K type strain sequencing project: providing services to taxonomists for standard genome sequencing and annotation.</title>
        <authorList>
            <consortium name="The Broad Institute Genomics Platform"/>
            <consortium name="The Broad Institute Genome Sequencing Center for Infectious Disease"/>
            <person name="Wu L."/>
            <person name="Ma J."/>
        </authorList>
    </citation>
    <scope>NUCLEOTIDE SEQUENCE [LARGE SCALE GENOMIC DNA]</scope>
    <source>
        <strain evidence="5 6">JCM 12149</strain>
    </source>
</reference>
<dbReference type="PANTHER" id="PTHR45672">
    <property type="entry name" value="PROTEIN DISULFIDE-ISOMERASE C17H9.14C-RELATED"/>
    <property type="match status" value="1"/>
</dbReference>
<comment type="caution">
    <text evidence="5">The sequence shown here is derived from an EMBL/GenBank/DDBJ whole genome shotgun (WGS) entry which is preliminary data.</text>
</comment>
<dbReference type="CDD" id="cd02947">
    <property type="entry name" value="TRX_family"/>
    <property type="match status" value="1"/>
</dbReference>
<name>A0ABN0Z8A9_9BACI</name>
<dbReference type="EMBL" id="BAAADM010000035">
    <property type="protein sequence ID" value="GAA0438241.1"/>
    <property type="molecule type" value="Genomic_DNA"/>
</dbReference>
<dbReference type="InterPro" id="IPR051063">
    <property type="entry name" value="PDI"/>
</dbReference>
<keyword evidence="6" id="KW-1185">Reference proteome</keyword>
<gene>
    <name evidence="5" type="ORF">GCM10008983_13950</name>
</gene>
<keyword evidence="3" id="KW-0812">Transmembrane</keyword>
<keyword evidence="2" id="KW-0732">Signal</keyword>
<dbReference type="SUPFAM" id="SSF52833">
    <property type="entry name" value="Thioredoxin-like"/>
    <property type="match status" value="1"/>
</dbReference>
<organism evidence="5 6">
    <name type="scientific">Lentibacillus halophilus</name>
    <dbReference type="NCBI Taxonomy" id="295065"/>
    <lineage>
        <taxon>Bacteria</taxon>
        <taxon>Bacillati</taxon>
        <taxon>Bacillota</taxon>
        <taxon>Bacilli</taxon>
        <taxon>Bacillales</taxon>
        <taxon>Bacillaceae</taxon>
        <taxon>Lentibacillus</taxon>
    </lineage>
</organism>
<evidence type="ECO:0000256" key="1">
    <source>
        <dbReference type="ARBA" id="ARBA00006347"/>
    </source>
</evidence>
<feature type="domain" description="Thioredoxin" evidence="4">
    <location>
        <begin position="40"/>
        <end position="158"/>
    </location>
</feature>